<dbReference type="Proteomes" id="UP000268696">
    <property type="component" value="Chromosome"/>
</dbReference>
<organism evidence="2 3">
    <name type="scientific">Pseudomonas synxantha</name>
    <dbReference type="NCBI Taxonomy" id="47883"/>
    <lineage>
        <taxon>Bacteria</taxon>
        <taxon>Pseudomonadati</taxon>
        <taxon>Pseudomonadota</taxon>
        <taxon>Gammaproteobacteria</taxon>
        <taxon>Pseudomonadales</taxon>
        <taxon>Pseudomonadaceae</taxon>
        <taxon>Pseudomonas</taxon>
    </lineage>
</organism>
<evidence type="ECO:0000313" key="3">
    <source>
        <dbReference type="Proteomes" id="UP000268696"/>
    </source>
</evidence>
<protein>
    <submittedName>
        <fullName evidence="2">Uncharacterized protein</fullName>
    </submittedName>
</protein>
<feature type="region of interest" description="Disordered" evidence="1">
    <location>
        <begin position="75"/>
        <end position="96"/>
    </location>
</feature>
<accession>A0A3G7UCC9</accession>
<dbReference type="EMBL" id="CP027754">
    <property type="protein sequence ID" value="AZE56933.1"/>
    <property type="molecule type" value="Genomic_DNA"/>
</dbReference>
<proteinExistence type="predicted"/>
<sequence>MVIKDELTLRCIVSLSSRMGFCIVQVDILFYILRDIETRGNEKALLGVHSIEKTTNNYSLMLILEIDMPLNSTPPPSAHYSNSISSTTPPPLRGTSSAANWPESSMGTVLAKWLNDITKADASKGKVILEDMQRAREIITTYLSTLCSAASDDVPIKTVLYQKLSEDITQAKKKQALMLPICSGLTHQRLYVLLRGTVYPEYKIHIATTSLNEDK</sequence>
<evidence type="ECO:0000313" key="2">
    <source>
        <dbReference type="EMBL" id="AZE56933.1"/>
    </source>
</evidence>
<evidence type="ECO:0000256" key="1">
    <source>
        <dbReference type="SAM" id="MobiDB-lite"/>
    </source>
</evidence>
<name>A0A3G7UCC9_9PSED</name>
<reference evidence="2 3" key="1">
    <citation type="submission" date="2018-03" db="EMBL/GenBank/DDBJ databases">
        <title>Diversity of phytobeneficial traits revealed by whole-genome analysis of worldwide-isolated phenazine-producing Pseudomonas spp.</title>
        <authorList>
            <person name="Biessy A."/>
            <person name="Novinscak A."/>
            <person name="Blom J."/>
            <person name="Leger G."/>
            <person name="Thomashow L.S."/>
            <person name="Cazorla F.M."/>
            <person name="Josic D."/>
            <person name="Filion M."/>
        </authorList>
    </citation>
    <scope>NUCLEOTIDE SEQUENCE [LARGE SCALE GENOMIC DNA]</scope>
    <source>
        <strain evidence="2 3">30B</strain>
    </source>
</reference>
<dbReference type="AlphaFoldDB" id="A0A3G7UCC9"/>
<gene>
    <name evidence="2" type="ORF">C4K03_4795</name>
</gene>